<gene>
    <name evidence="3" type="ORF">ABS32_02555</name>
</gene>
<organism evidence="3 4">
    <name type="scientific">Verrucomicrobia subdivision 6 bacterium BACL9 MAG-120820-bin42</name>
    <dbReference type="NCBI Taxonomy" id="1655634"/>
    <lineage>
        <taxon>Bacteria</taxon>
        <taxon>Pseudomonadati</taxon>
        <taxon>Verrucomicrobiota</taxon>
        <taxon>Verrucomicrobiia</taxon>
        <taxon>Verrucomicrobiales</taxon>
        <taxon>Verrucomicrobia subdivision 6</taxon>
    </lineage>
</organism>
<accession>A0A0R2X9W6</accession>
<dbReference type="InterPro" id="IPR003743">
    <property type="entry name" value="Zf-RING_7"/>
</dbReference>
<evidence type="ECO:0000313" key="4">
    <source>
        <dbReference type="Proteomes" id="UP000051557"/>
    </source>
</evidence>
<feature type="coiled-coil region" evidence="1">
    <location>
        <begin position="49"/>
        <end position="120"/>
    </location>
</feature>
<feature type="domain" description="C4-type zinc ribbon" evidence="2">
    <location>
        <begin position="203"/>
        <end position="234"/>
    </location>
</feature>
<comment type="caution">
    <text evidence="3">The sequence shown here is derived from an EMBL/GenBank/DDBJ whole genome shotgun (WGS) entry which is preliminary data.</text>
</comment>
<keyword evidence="1" id="KW-0175">Coiled coil</keyword>
<dbReference type="Gene3D" id="1.10.287.1490">
    <property type="match status" value="1"/>
</dbReference>
<dbReference type="Proteomes" id="UP000051557">
    <property type="component" value="Unassembled WGS sequence"/>
</dbReference>
<proteinExistence type="predicted"/>
<evidence type="ECO:0000313" key="3">
    <source>
        <dbReference type="EMBL" id="KRP32768.1"/>
    </source>
</evidence>
<dbReference type="EMBL" id="LIDM01000062">
    <property type="protein sequence ID" value="KRP32768.1"/>
    <property type="molecule type" value="Genomic_DNA"/>
</dbReference>
<reference evidence="3 4" key="1">
    <citation type="submission" date="2015-10" db="EMBL/GenBank/DDBJ databases">
        <title>Metagenome-Assembled Genomes uncover a global brackish microbiome.</title>
        <authorList>
            <person name="Hugerth L.W."/>
            <person name="Larsson J."/>
            <person name="Alneberg J."/>
            <person name="Lindh M.V."/>
            <person name="Legrand C."/>
            <person name="Pinhassi J."/>
            <person name="Andersson A.F."/>
        </authorList>
    </citation>
    <scope>NUCLEOTIDE SEQUENCE [LARGE SCALE GENOMIC DNA]</scope>
    <source>
        <strain evidence="3">BACL9 MAG-120820-bin42</strain>
    </source>
</reference>
<protein>
    <recommendedName>
        <fullName evidence="2">C4-type zinc ribbon domain-containing protein</fullName>
    </recommendedName>
</protein>
<sequence length="239" mass="27081">MSGLPPELEKLLVLQEREQRQMRLSKELGAWPNEMKALEQKRVEVRAGAERKRLEAQSAEVERKKLELEAEAHRSKVARYKIQQFETRKNEEFAALGTEIQREEKEVQEIEDRELDLMALGEKARKEAAEEAVGAKLKEGELNVREEELKKKRGELEMRLADLIKEIETLASGVEEGLLSKYRRIMMNKKDVAVVPVEHGTNCGGCHMKLTQGSVIAAKSGKAGASCENCGRLLFWPVS</sequence>
<evidence type="ECO:0000256" key="1">
    <source>
        <dbReference type="SAM" id="Coils"/>
    </source>
</evidence>
<dbReference type="AlphaFoldDB" id="A0A0R2X9W6"/>
<name>A0A0R2X9W6_9BACT</name>
<dbReference type="Pfam" id="PF02591">
    <property type="entry name" value="Zn_ribbon_9"/>
    <property type="match status" value="1"/>
</dbReference>
<evidence type="ECO:0000259" key="2">
    <source>
        <dbReference type="Pfam" id="PF02591"/>
    </source>
</evidence>